<protein>
    <recommendedName>
        <fullName evidence="4">6-phosphogluconolactonase (Cycloisomerase 2 family)</fullName>
    </recommendedName>
</protein>
<evidence type="ECO:0000313" key="2">
    <source>
        <dbReference type="EMBL" id="MCQ4165909.1"/>
    </source>
</evidence>
<evidence type="ECO:0008006" key="4">
    <source>
        <dbReference type="Google" id="ProtNLM"/>
    </source>
</evidence>
<evidence type="ECO:0000313" key="3">
    <source>
        <dbReference type="Proteomes" id="UP001165498"/>
    </source>
</evidence>
<organism evidence="2 3">
    <name type="scientific">Tahibacter harae</name>
    <dbReference type="NCBI Taxonomy" id="2963937"/>
    <lineage>
        <taxon>Bacteria</taxon>
        <taxon>Pseudomonadati</taxon>
        <taxon>Pseudomonadota</taxon>
        <taxon>Gammaproteobacteria</taxon>
        <taxon>Lysobacterales</taxon>
        <taxon>Rhodanobacteraceae</taxon>
        <taxon>Tahibacter</taxon>
    </lineage>
</organism>
<keyword evidence="3" id="KW-1185">Reference proteome</keyword>
<comment type="caution">
    <text evidence="2">The sequence shown here is derived from an EMBL/GenBank/DDBJ whole genome shotgun (WGS) entry which is preliminary data.</text>
</comment>
<reference evidence="2" key="1">
    <citation type="submission" date="2022-07" db="EMBL/GenBank/DDBJ databases">
        <title>Tahibacter sp., a new gammaproteobacterium isolated from the silt sample collected at pig farm.</title>
        <authorList>
            <person name="Chen H."/>
        </authorList>
    </citation>
    <scope>NUCLEOTIDE SEQUENCE</scope>
    <source>
        <strain evidence="2">P2K</strain>
    </source>
</reference>
<name>A0ABT1QUF4_9GAMM</name>
<proteinExistence type="predicted"/>
<dbReference type="EMBL" id="JANFQO010000013">
    <property type="protein sequence ID" value="MCQ4165909.1"/>
    <property type="molecule type" value="Genomic_DNA"/>
</dbReference>
<dbReference type="Proteomes" id="UP001165498">
    <property type="component" value="Unassembled WGS sequence"/>
</dbReference>
<feature type="chain" id="PRO_5045844237" description="6-phosphogluconolactonase (Cycloisomerase 2 family)" evidence="1">
    <location>
        <begin position="18"/>
        <end position="359"/>
    </location>
</feature>
<evidence type="ECO:0000256" key="1">
    <source>
        <dbReference type="SAM" id="SignalP"/>
    </source>
</evidence>
<accession>A0ABT1QUF4</accession>
<gene>
    <name evidence="2" type="ORF">NM961_14405</name>
</gene>
<dbReference type="SUPFAM" id="SSF63825">
    <property type="entry name" value="YWTD domain"/>
    <property type="match status" value="1"/>
</dbReference>
<sequence length="359" mass="37623">MRLPLFAVCLFSAAAYAPVPARADMMIGGFATSAGQNHPLRHFHPGAVGSDAPVGEIDGSNTQLYQPMFGTYEPAEQVVYISDFGGKAIRVYPAFATGNVAPLRVLNPPLLGQTRANAPIPAHGELGVIASNCCIYTYPLRASGENAARIRGLNWGGGADPTTRLNNPTALIYIPATDEYAVKDYPPATPLATHIVFHARTANGAAAPTRLLTGAGVANAVGLAYDAGSRRLFVLRQMPPDGMGIRHGIIAIFADTASGDAQPLDTIEGSMTQLNLPDGRYFSGIGFDPYTSRLMVSNPGSNAAANRVLLFDYTPGVGGNVAPVRVLQGSNVSPYTVGIPFGVPSAPPNVIFQNGFQSQ</sequence>
<feature type="signal peptide" evidence="1">
    <location>
        <begin position="1"/>
        <end position="17"/>
    </location>
</feature>
<keyword evidence="1" id="KW-0732">Signal</keyword>
<dbReference type="RefSeq" id="WP_255915098.1">
    <property type="nucleotide sequence ID" value="NZ_JANFQO010000013.1"/>
</dbReference>